<comment type="caution">
    <text evidence="2">The sequence shown here is derived from an EMBL/GenBank/DDBJ whole genome shotgun (WGS) entry which is preliminary data.</text>
</comment>
<protein>
    <submittedName>
        <fullName evidence="2">Uncharacterized protein</fullName>
    </submittedName>
</protein>
<reference evidence="3" key="1">
    <citation type="submission" date="2016-06" db="EMBL/GenBank/DDBJ databases">
        <title>Parallel loss of symbiosis genes in relatives of nitrogen-fixing non-legume Parasponia.</title>
        <authorList>
            <person name="Van Velzen R."/>
            <person name="Holmer R."/>
            <person name="Bu F."/>
            <person name="Rutten L."/>
            <person name="Van Zeijl A."/>
            <person name="Liu W."/>
            <person name="Santuari L."/>
            <person name="Cao Q."/>
            <person name="Sharma T."/>
            <person name="Shen D."/>
            <person name="Roswanjaya Y."/>
            <person name="Wardhani T."/>
            <person name="Kalhor M.S."/>
            <person name="Jansen J."/>
            <person name="Van den Hoogen J."/>
            <person name="Gungor B."/>
            <person name="Hartog M."/>
            <person name="Hontelez J."/>
            <person name="Verver J."/>
            <person name="Yang W.-C."/>
            <person name="Schijlen E."/>
            <person name="Repin R."/>
            <person name="Schilthuizen M."/>
            <person name="Schranz E."/>
            <person name="Heidstra R."/>
            <person name="Miyata K."/>
            <person name="Fedorova E."/>
            <person name="Kohlen W."/>
            <person name="Bisseling T."/>
            <person name="Smit S."/>
            <person name="Geurts R."/>
        </authorList>
    </citation>
    <scope>NUCLEOTIDE SEQUENCE [LARGE SCALE GENOMIC DNA]</scope>
    <source>
        <strain evidence="3">cv. RG33-2</strain>
    </source>
</reference>
<evidence type="ECO:0000313" key="2">
    <source>
        <dbReference type="EMBL" id="PON37726.1"/>
    </source>
</evidence>
<dbReference type="EMBL" id="JXTC01000778">
    <property type="protein sequence ID" value="PON37726.1"/>
    <property type="molecule type" value="Genomic_DNA"/>
</dbReference>
<dbReference type="InParanoid" id="A0A2P5AMD5"/>
<feature type="non-terminal residue" evidence="2">
    <location>
        <position position="1"/>
    </location>
</feature>
<sequence length="92" mass="10203">TNPKYAKTCRTEAKKPSSKTVGTSSAGKFPTKTPMSKLTIPKQNLTDFKGKSVIEAAYEKAKNASDVECSDRVKNIPHEVKKFLTRVKFLLI</sequence>
<organism evidence="2 3">
    <name type="scientific">Trema orientale</name>
    <name type="common">Charcoal tree</name>
    <name type="synonym">Celtis orientalis</name>
    <dbReference type="NCBI Taxonomy" id="63057"/>
    <lineage>
        <taxon>Eukaryota</taxon>
        <taxon>Viridiplantae</taxon>
        <taxon>Streptophyta</taxon>
        <taxon>Embryophyta</taxon>
        <taxon>Tracheophyta</taxon>
        <taxon>Spermatophyta</taxon>
        <taxon>Magnoliopsida</taxon>
        <taxon>eudicotyledons</taxon>
        <taxon>Gunneridae</taxon>
        <taxon>Pentapetalae</taxon>
        <taxon>rosids</taxon>
        <taxon>fabids</taxon>
        <taxon>Rosales</taxon>
        <taxon>Cannabaceae</taxon>
        <taxon>Trema</taxon>
    </lineage>
</organism>
<evidence type="ECO:0000256" key="1">
    <source>
        <dbReference type="SAM" id="MobiDB-lite"/>
    </source>
</evidence>
<dbReference type="AlphaFoldDB" id="A0A2P5AMD5"/>
<dbReference type="Proteomes" id="UP000237000">
    <property type="component" value="Unassembled WGS sequence"/>
</dbReference>
<feature type="region of interest" description="Disordered" evidence="1">
    <location>
        <begin position="1"/>
        <end position="36"/>
    </location>
</feature>
<evidence type="ECO:0000313" key="3">
    <source>
        <dbReference type="Proteomes" id="UP000237000"/>
    </source>
</evidence>
<gene>
    <name evidence="2" type="ORF">TorRG33x02_346780</name>
</gene>
<keyword evidence="3" id="KW-1185">Reference proteome</keyword>
<proteinExistence type="predicted"/>
<name>A0A2P5AMD5_TREOI</name>
<accession>A0A2P5AMD5</accession>